<feature type="domain" description="MacB-like periplasmic core" evidence="9">
    <location>
        <begin position="26"/>
        <end position="257"/>
    </location>
</feature>
<proteinExistence type="inferred from homology"/>
<evidence type="ECO:0000313" key="10">
    <source>
        <dbReference type="EMBL" id="GLH73782.1"/>
    </source>
</evidence>
<evidence type="ECO:0000256" key="3">
    <source>
        <dbReference type="ARBA" id="ARBA00022692"/>
    </source>
</evidence>
<accession>A0ABQ5QGJ8</accession>
<gene>
    <name evidence="10" type="ORF">GETHLI_22840</name>
</gene>
<evidence type="ECO:0000313" key="11">
    <source>
        <dbReference type="Proteomes" id="UP001165069"/>
    </source>
</evidence>
<dbReference type="PANTHER" id="PTHR30572:SF4">
    <property type="entry name" value="ABC TRANSPORTER PERMEASE YTRF"/>
    <property type="match status" value="1"/>
</dbReference>
<dbReference type="EMBL" id="BSDE01000004">
    <property type="protein sequence ID" value="GLH73782.1"/>
    <property type="molecule type" value="Genomic_DNA"/>
</dbReference>
<dbReference type="InterPro" id="IPR025857">
    <property type="entry name" value="MacB_PCD"/>
</dbReference>
<feature type="transmembrane region" description="Helical" evidence="7">
    <location>
        <begin position="384"/>
        <end position="403"/>
    </location>
</feature>
<keyword evidence="4 7" id="KW-1133">Transmembrane helix</keyword>
<sequence length="420" mass="45822">MNSLYSRAPEQFRAALQSIWSHRLRSVLTILGIIIGVGSVITVVNLTKSLEARIMADVNQEGSLTFFLSPGMSNKAWRAGKKIKRQPLDNETIRDLQEMVPQVKVASPDMYIWGRNTAKVGDVTRRVMLHAIGERGLDLANLRLSEGRSFTATDRSMHAPVVVLGARIAEELGLEHGLGKTFTINGQTAEIVGLLKKQGDMPFVPQDDEASWGPDNEVYVPFGSFKEFMNPWMLENISYRLQVEPTLSPAEAEEVLRASLRRVRGLRGEDPDNFNLETNQKQVEMIEKLTGSLMLAAGGMVSISLLVGGIGVMNIMLVSVTERTREIGIRKALGARRRTILAQFLTEATLLCLVGGLIGLGLGLSLGGILSQVLLKHVGSVPPWALASAFLVPAIVGLGFGLYPAAKASKLDPIEALRYE</sequence>
<reference evidence="10 11" key="1">
    <citation type="journal article" date="2023" name="Antonie Van Leeuwenhoek">
        <title>Mesoterricola silvestris gen. nov., sp. nov., Mesoterricola sediminis sp. nov., Geothrix oryzae sp. nov., Geothrix edaphica sp. nov., Geothrix rubra sp. nov., and Geothrix limicola sp. nov., six novel members of Acidobacteriota isolated from soils.</title>
        <authorList>
            <person name="Itoh H."/>
            <person name="Sugisawa Y."/>
            <person name="Mise K."/>
            <person name="Xu Z."/>
            <person name="Kuniyasu M."/>
            <person name="Ushijima N."/>
            <person name="Kawano K."/>
            <person name="Kobayashi E."/>
            <person name="Shiratori Y."/>
            <person name="Masuda Y."/>
            <person name="Senoo K."/>
        </authorList>
    </citation>
    <scope>NUCLEOTIDE SEQUENCE [LARGE SCALE GENOMIC DNA]</scope>
    <source>
        <strain evidence="10 11">Red804</strain>
    </source>
</reference>
<feature type="transmembrane region" description="Helical" evidence="7">
    <location>
        <begin position="293"/>
        <end position="320"/>
    </location>
</feature>
<comment type="subcellular location">
    <subcellularLocation>
        <location evidence="1">Cell membrane</location>
        <topology evidence="1">Multi-pass membrane protein</topology>
    </subcellularLocation>
</comment>
<name>A0ABQ5QGJ8_9BACT</name>
<evidence type="ECO:0000259" key="8">
    <source>
        <dbReference type="Pfam" id="PF02687"/>
    </source>
</evidence>
<evidence type="ECO:0000259" key="9">
    <source>
        <dbReference type="Pfam" id="PF12704"/>
    </source>
</evidence>
<dbReference type="InterPro" id="IPR050250">
    <property type="entry name" value="Macrolide_Exporter_MacB"/>
</dbReference>
<keyword evidence="11" id="KW-1185">Reference proteome</keyword>
<feature type="transmembrane region" description="Helical" evidence="7">
    <location>
        <begin position="27"/>
        <end position="46"/>
    </location>
</feature>
<evidence type="ECO:0000256" key="4">
    <source>
        <dbReference type="ARBA" id="ARBA00022989"/>
    </source>
</evidence>
<organism evidence="10 11">
    <name type="scientific">Geothrix limicola</name>
    <dbReference type="NCBI Taxonomy" id="2927978"/>
    <lineage>
        <taxon>Bacteria</taxon>
        <taxon>Pseudomonadati</taxon>
        <taxon>Acidobacteriota</taxon>
        <taxon>Holophagae</taxon>
        <taxon>Holophagales</taxon>
        <taxon>Holophagaceae</taxon>
        <taxon>Geothrix</taxon>
    </lineage>
</organism>
<keyword evidence="5 7" id="KW-0472">Membrane</keyword>
<evidence type="ECO:0000256" key="6">
    <source>
        <dbReference type="ARBA" id="ARBA00038076"/>
    </source>
</evidence>
<dbReference type="InterPro" id="IPR003838">
    <property type="entry name" value="ABC3_permease_C"/>
</dbReference>
<dbReference type="Pfam" id="PF12704">
    <property type="entry name" value="MacB_PCD"/>
    <property type="match status" value="1"/>
</dbReference>
<evidence type="ECO:0000256" key="7">
    <source>
        <dbReference type="SAM" id="Phobius"/>
    </source>
</evidence>
<dbReference type="RefSeq" id="WP_285575366.1">
    <property type="nucleotide sequence ID" value="NZ_BSDE01000004.1"/>
</dbReference>
<feature type="domain" description="ABC3 transporter permease C-terminal" evidence="8">
    <location>
        <begin position="300"/>
        <end position="413"/>
    </location>
</feature>
<evidence type="ECO:0000256" key="2">
    <source>
        <dbReference type="ARBA" id="ARBA00022475"/>
    </source>
</evidence>
<feature type="transmembrane region" description="Helical" evidence="7">
    <location>
        <begin position="340"/>
        <end position="364"/>
    </location>
</feature>
<evidence type="ECO:0000256" key="5">
    <source>
        <dbReference type="ARBA" id="ARBA00023136"/>
    </source>
</evidence>
<comment type="caution">
    <text evidence="10">The sequence shown here is derived from an EMBL/GenBank/DDBJ whole genome shotgun (WGS) entry which is preliminary data.</text>
</comment>
<keyword evidence="3 7" id="KW-0812">Transmembrane</keyword>
<dbReference type="Pfam" id="PF02687">
    <property type="entry name" value="FtsX"/>
    <property type="match status" value="1"/>
</dbReference>
<dbReference type="Proteomes" id="UP001165069">
    <property type="component" value="Unassembled WGS sequence"/>
</dbReference>
<keyword evidence="2" id="KW-1003">Cell membrane</keyword>
<comment type="similarity">
    <text evidence="6">Belongs to the ABC-4 integral membrane protein family.</text>
</comment>
<protein>
    <submittedName>
        <fullName evidence="10">ABC transporter permease</fullName>
    </submittedName>
</protein>
<dbReference type="PANTHER" id="PTHR30572">
    <property type="entry name" value="MEMBRANE COMPONENT OF TRANSPORTER-RELATED"/>
    <property type="match status" value="1"/>
</dbReference>
<evidence type="ECO:0000256" key="1">
    <source>
        <dbReference type="ARBA" id="ARBA00004651"/>
    </source>
</evidence>